<evidence type="ECO:0000259" key="3">
    <source>
        <dbReference type="PROSITE" id="PS50937"/>
    </source>
</evidence>
<reference evidence="6" key="1">
    <citation type="submission" date="2018-05" db="EMBL/GenBank/DDBJ databases">
        <title>Genome Sequencing of selected type strains of the family Eggerthellaceae.</title>
        <authorList>
            <person name="Danylec N."/>
            <person name="Stoll D.A."/>
            <person name="Doetsch A."/>
            <person name="Huch M."/>
        </authorList>
    </citation>
    <scope>NUCLEOTIDE SEQUENCE [LARGE SCALE GENOMIC DNA]</scope>
    <source>
        <strain evidence="6">DSM 27213</strain>
    </source>
</reference>
<dbReference type="InterPro" id="IPR047057">
    <property type="entry name" value="MerR_fam"/>
</dbReference>
<dbReference type="SMART" id="SM00422">
    <property type="entry name" value="HTH_MERR"/>
    <property type="match status" value="1"/>
</dbReference>
<protein>
    <submittedName>
        <fullName evidence="5">MerR family transcriptional regulator</fullName>
    </submittedName>
</protein>
<dbReference type="EMBL" id="QIBW01000006">
    <property type="protein sequence ID" value="ROT90166.1"/>
    <property type="molecule type" value="Genomic_DNA"/>
</dbReference>
<dbReference type="InterPro" id="IPR009061">
    <property type="entry name" value="DNA-bd_dom_put_sf"/>
</dbReference>
<dbReference type="SUPFAM" id="SSF46955">
    <property type="entry name" value="Putative DNA-binding domain"/>
    <property type="match status" value="1"/>
</dbReference>
<evidence type="ECO:0000313" key="4">
    <source>
        <dbReference type="EMBL" id="MSA94873.1"/>
    </source>
</evidence>
<sequence>MKSSEIAKLAGCTVRTLRHYHAIGLLPEPPRGQNGYRDYGAEDLARVLRVKRLASLGFSLDRIGEVLEQMDASPAHAAGAGADDALDELDRELAAQIERLEEQRRTIALLKAERLDPDLPVRFAQAVRTLIDYKEGAITSGEREALLITGHLYTESDTAELERVMEKIHQLGLFGEMKAMSDRFDKLPADTPREELDQLVEEALDMIGPFIDCLDSANWEDVTNPEDIELERFVDELMRKGLNPAQLYAEDRLEEEMKSRILARKEGQRSHVLKSDPLL</sequence>
<gene>
    <name evidence="5" type="ORF">DMP12_06390</name>
    <name evidence="4" type="ORF">GKG38_07335</name>
</gene>
<dbReference type="PANTHER" id="PTHR30204:SF93">
    <property type="entry name" value="HTH MERR-TYPE DOMAIN-CONTAINING PROTEIN"/>
    <property type="match status" value="1"/>
</dbReference>
<feature type="coiled-coil region" evidence="2">
    <location>
        <begin position="86"/>
        <end position="113"/>
    </location>
</feature>
<comment type="caution">
    <text evidence="5">The sequence shown here is derived from an EMBL/GenBank/DDBJ whole genome shotgun (WGS) entry which is preliminary data.</text>
</comment>
<dbReference type="PRINTS" id="PR00040">
    <property type="entry name" value="HTHMERR"/>
</dbReference>
<dbReference type="PROSITE" id="PS50937">
    <property type="entry name" value="HTH_MERR_2"/>
    <property type="match status" value="1"/>
</dbReference>
<name>A0A423UKK8_9ACTN</name>
<dbReference type="EMBL" id="WKZA01000026">
    <property type="protein sequence ID" value="MSA94873.1"/>
    <property type="molecule type" value="Genomic_DNA"/>
</dbReference>
<evidence type="ECO:0000313" key="6">
    <source>
        <dbReference type="Proteomes" id="UP000285258"/>
    </source>
</evidence>
<organism evidence="5 6">
    <name type="scientific">Gordonibacter urolithinfaciens</name>
    <dbReference type="NCBI Taxonomy" id="1335613"/>
    <lineage>
        <taxon>Bacteria</taxon>
        <taxon>Bacillati</taxon>
        <taxon>Actinomycetota</taxon>
        <taxon>Coriobacteriia</taxon>
        <taxon>Eggerthellales</taxon>
        <taxon>Eggerthellaceae</taxon>
        <taxon>Gordonibacter</taxon>
    </lineage>
</organism>
<reference evidence="5" key="2">
    <citation type="journal article" date="2019" name="Int. J. Syst. Evol. Microbiol.">
        <title>Gordonibacter faecihominis is a later heterotypic synonym of Gordonibacter urolithinfaciens.</title>
        <authorList>
            <person name="Danylec N."/>
            <person name="Stoll D.A."/>
            <person name="Huch M."/>
        </authorList>
    </citation>
    <scope>NUCLEOTIDE SEQUENCE</scope>
    <source>
        <strain evidence="5">DSM 27213</strain>
    </source>
</reference>
<evidence type="ECO:0000313" key="5">
    <source>
        <dbReference type="EMBL" id="ROT90166.1"/>
    </source>
</evidence>
<dbReference type="RefSeq" id="WP_096227230.1">
    <property type="nucleotide sequence ID" value="NZ_CP168029.1"/>
</dbReference>
<dbReference type="GO" id="GO:0003700">
    <property type="term" value="F:DNA-binding transcription factor activity"/>
    <property type="evidence" value="ECO:0007669"/>
    <property type="project" value="InterPro"/>
</dbReference>
<accession>A0A423UKK8</accession>
<feature type="domain" description="HTH merR-type" evidence="3">
    <location>
        <begin position="1"/>
        <end position="69"/>
    </location>
</feature>
<dbReference type="AlphaFoldDB" id="A0A423UKK8"/>
<proteinExistence type="predicted"/>
<dbReference type="Proteomes" id="UP000462865">
    <property type="component" value="Unassembled WGS sequence"/>
</dbReference>
<dbReference type="Proteomes" id="UP000285258">
    <property type="component" value="Unassembled WGS sequence"/>
</dbReference>
<reference evidence="4 7" key="4">
    <citation type="journal article" date="2019" name="Nat. Med.">
        <title>A library of human gut bacterial isolates paired with longitudinal multiomics data enables mechanistic microbiome research.</title>
        <authorList>
            <person name="Poyet M."/>
            <person name="Groussin M."/>
            <person name="Gibbons S.M."/>
            <person name="Avila-Pacheco J."/>
            <person name="Jiang X."/>
            <person name="Kearney S.M."/>
            <person name="Perrotta A.R."/>
            <person name="Berdy B."/>
            <person name="Zhao S."/>
            <person name="Lieberman T.D."/>
            <person name="Swanson P.K."/>
            <person name="Smith M."/>
            <person name="Roesemann S."/>
            <person name="Alexander J.E."/>
            <person name="Rich S.A."/>
            <person name="Livny J."/>
            <person name="Vlamakis H."/>
            <person name="Clish C."/>
            <person name="Bullock K."/>
            <person name="Deik A."/>
            <person name="Scott J."/>
            <person name="Pierce K.A."/>
            <person name="Xavier R.J."/>
            <person name="Alm E.J."/>
        </authorList>
    </citation>
    <scope>NUCLEOTIDE SEQUENCE [LARGE SCALE GENOMIC DNA]</scope>
    <source>
        <strain evidence="4 7">BIOML-A1</strain>
    </source>
</reference>
<dbReference type="Gene3D" id="1.10.1660.10">
    <property type="match status" value="1"/>
</dbReference>
<dbReference type="CDD" id="cd00592">
    <property type="entry name" value="HTH_MerR-like"/>
    <property type="match status" value="1"/>
</dbReference>
<reference evidence="5" key="3">
    <citation type="journal article" date="2019" name="Microbiol. Resour. Announc.">
        <title>Draft Genome Sequences of Type Strains of Gordonibacter faecihominis, Paraeggerthella hongkongensis, Parvibacter caecicola,Slackia equolifaciens, Slackia faecicanis, and Slackia isoflavoniconvertens.</title>
        <authorList>
            <person name="Danylec N."/>
            <person name="Stoll D.A."/>
            <person name="Dotsch A."/>
            <person name="Huch M."/>
        </authorList>
    </citation>
    <scope>NUCLEOTIDE SEQUENCE</scope>
    <source>
        <strain evidence="5">DSM 27213</strain>
    </source>
</reference>
<evidence type="ECO:0000256" key="2">
    <source>
        <dbReference type="SAM" id="Coils"/>
    </source>
</evidence>
<keyword evidence="1" id="KW-0238">DNA-binding</keyword>
<dbReference type="InterPro" id="IPR000551">
    <property type="entry name" value="MerR-type_HTH_dom"/>
</dbReference>
<evidence type="ECO:0000313" key="7">
    <source>
        <dbReference type="Proteomes" id="UP000462865"/>
    </source>
</evidence>
<dbReference type="PANTHER" id="PTHR30204">
    <property type="entry name" value="REDOX-CYCLING DRUG-SENSING TRANSCRIPTIONAL ACTIVATOR SOXR"/>
    <property type="match status" value="1"/>
</dbReference>
<evidence type="ECO:0000256" key="1">
    <source>
        <dbReference type="ARBA" id="ARBA00023125"/>
    </source>
</evidence>
<dbReference type="GO" id="GO:0003677">
    <property type="term" value="F:DNA binding"/>
    <property type="evidence" value="ECO:0007669"/>
    <property type="project" value="UniProtKB-KW"/>
</dbReference>
<keyword evidence="2" id="KW-0175">Coiled coil</keyword>
<dbReference type="Pfam" id="PF13411">
    <property type="entry name" value="MerR_1"/>
    <property type="match status" value="1"/>
</dbReference>